<keyword evidence="24 31" id="KW-0804">Transcription</keyword>
<dbReference type="PANTHER" id="PTHR11447:SF6">
    <property type="entry name" value="CELLULAR TUMOR ANTIGEN P53"/>
    <property type="match status" value="1"/>
</dbReference>
<keyword evidence="25" id="KW-0206">Cytoskeleton</keyword>
<evidence type="ECO:0000256" key="23">
    <source>
        <dbReference type="ARBA" id="ARBA00023159"/>
    </source>
</evidence>
<dbReference type="PANTHER" id="PTHR11447">
    <property type="entry name" value="CELLULAR TUMOR ANTIGEN P53"/>
    <property type="match status" value="1"/>
</dbReference>
<feature type="region of interest" description="Disordered" evidence="32">
    <location>
        <begin position="472"/>
        <end position="516"/>
    </location>
</feature>
<dbReference type="GO" id="GO:0048511">
    <property type="term" value="P:rhythmic process"/>
    <property type="evidence" value="ECO:0007669"/>
    <property type="project" value="UniProtKB-KW"/>
</dbReference>
<keyword evidence="11" id="KW-0597">Phosphoprotein</keyword>
<dbReference type="GO" id="GO:0006915">
    <property type="term" value="P:apoptotic process"/>
    <property type="evidence" value="ECO:0007669"/>
    <property type="project" value="UniProtKB-KW"/>
</dbReference>
<evidence type="ECO:0000256" key="7">
    <source>
        <dbReference type="ARBA" id="ARBA00022481"/>
    </source>
</evidence>
<dbReference type="GO" id="GO:0005813">
    <property type="term" value="C:centrosome"/>
    <property type="evidence" value="ECO:0007669"/>
    <property type="project" value="UniProtKB-SubCell"/>
</dbReference>
<dbReference type="CDD" id="cd08367">
    <property type="entry name" value="P53"/>
    <property type="match status" value="1"/>
</dbReference>
<keyword evidence="20" id="KW-0090">Biological rhythms</keyword>
<evidence type="ECO:0000256" key="26">
    <source>
        <dbReference type="ARBA" id="ARBA00023242"/>
    </source>
</evidence>
<feature type="region of interest" description="Disordered" evidence="32">
    <location>
        <begin position="397"/>
        <end position="447"/>
    </location>
</feature>
<keyword evidence="13 31" id="KW-0053">Apoptosis</keyword>
<dbReference type="FunFam" id="2.60.40.720:FF:000003">
    <property type="entry name" value="Cellular tumor antigen p53"/>
    <property type="match status" value="1"/>
</dbReference>
<evidence type="ECO:0000259" key="35">
    <source>
        <dbReference type="Pfam" id="PF08563"/>
    </source>
</evidence>
<evidence type="ECO:0000256" key="25">
    <source>
        <dbReference type="ARBA" id="ARBA00023212"/>
    </source>
</evidence>
<dbReference type="InterPro" id="IPR057064">
    <property type="entry name" value="P53_central_site"/>
</dbReference>
<dbReference type="InterPro" id="IPR002117">
    <property type="entry name" value="p53_tumour_suppressor"/>
</dbReference>
<dbReference type="Gene3D" id="6.10.50.20">
    <property type="match status" value="1"/>
</dbReference>
<evidence type="ECO:0000313" key="37">
    <source>
        <dbReference type="Proteomes" id="UP000558488"/>
    </source>
</evidence>
<proteinExistence type="inferred from homology"/>
<keyword evidence="10" id="KW-1017">Isopeptide bond</keyword>
<evidence type="ECO:0000256" key="13">
    <source>
        <dbReference type="ARBA" id="ARBA00022703"/>
    </source>
</evidence>
<keyword evidence="12" id="KW-1210">Necrosis</keyword>
<dbReference type="InterPro" id="IPR036674">
    <property type="entry name" value="p53_tetramer_sf"/>
</dbReference>
<keyword evidence="16 28" id="KW-0862">Zinc</keyword>
<sequence>MATARLCASSLAGVAGIGIFPSHVPELALKVLSSKVRSRRPGRRCPLGPQGPLAPGLGGCFPGQGYAPRKLRHTRGEGHVMDEDGDGRDTSTSQGTPRIVGDDQHLEESHAAFQGAAFQGAAMDEPLSEVSNLPLSQETFSELWNSLPYRLNDSDNLNPEDCQALGELDWMPQDLIDCLGSGPNEASNMPATPAPAAAAPVPATPWTLSSSVPSHKTYPGSYGFRLGFLNSGTAKSVTCTYSSTLNKLFCQMAKTCPVQLWVASPPPLSSRVRAMAIYKKSEHTTEVVRRCPHHERCPEYNDDLAPPHHLIRVEGNSRAKYLDDKTTLRHSVVVPYQPPEVGSDYTTIHYNFMCNSSCMGGMNRRPILTIITLEDSDGNLLGRNSFEVRICACPGRDRRTEEENSRKKGESSLEQPPGSPKQPSRSTKRALPTDTDSSPPSKMRVDEEYFTLQVRGRERFEMLRQINEALELKDAQAGKDPGGSKTHSSHLKSKKGPSTSRHKKKLMFKREGPDSD</sequence>
<keyword evidence="37" id="KW-1185">Reference proteome</keyword>
<evidence type="ECO:0000256" key="11">
    <source>
        <dbReference type="ARBA" id="ARBA00022553"/>
    </source>
</evidence>
<dbReference type="Gene3D" id="4.10.170.10">
    <property type="entry name" value="p53-like tetramerisation domain"/>
    <property type="match status" value="1"/>
</dbReference>
<evidence type="ECO:0000313" key="36">
    <source>
        <dbReference type="EMBL" id="KAF6305576.1"/>
    </source>
</evidence>
<dbReference type="PRINTS" id="PR00386">
    <property type="entry name" value="P53SUPPRESSR"/>
</dbReference>
<accession>A0A7J7TYD7</accession>
<reference evidence="36 37" key="1">
    <citation type="journal article" date="2020" name="Nature">
        <title>Six reference-quality genomes reveal evolution of bat adaptations.</title>
        <authorList>
            <person name="Jebb D."/>
            <person name="Huang Z."/>
            <person name="Pippel M."/>
            <person name="Hughes G.M."/>
            <person name="Lavrichenko K."/>
            <person name="Devanna P."/>
            <person name="Winkler S."/>
            <person name="Jermiin L.S."/>
            <person name="Skirmuntt E.C."/>
            <person name="Katzourakis A."/>
            <person name="Burkitt-Gray L."/>
            <person name="Ray D.A."/>
            <person name="Sullivan K.A.M."/>
            <person name="Roscito J.G."/>
            <person name="Kirilenko B.M."/>
            <person name="Davalos L.M."/>
            <person name="Corthals A.P."/>
            <person name="Power M.L."/>
            <person name="Jones G."/>
            <person name="Ransome R.D."/>
            <person name="Dechmann D.K.N."/>
            <person name="Locatelli A.G."/>
            <person name="Puechmaille S.J."/>
            <person name="Fedrigo O."/>
            <person name="Jarvis E.D."/>
            <person name="Hiller M."/>
            <person name="Vernes S.C."/>
            <person name="Myers E.W."/>
            <person name="Teeling E.C."/>
        </authorList>
    </citation>
    <scope>NUCLEOTIDE SEQUENCE [LARGE SCALE GENOMIC DNA]</scope>
    <source>
        <strain evidence="36">MPipKuh1</strain>
        <tissue evidence="36">Flight muscle</tissue>
    </source>
</reference>
<evidence type="ECO:0000256" key="6">
    <source>
        <dbReference type="ARBA" id="ARBA00017135"/>
    </source>
</evidence>
<comment type="similarity">
    <text evidence="5 31">Belongs to the p53 family.</text>
</comment>
<feature type="domain" description="p53 transactivation" evidence="35">
    <location>
        <begin position="130"/>
        <end position="148"/>
    </location>
</feature>
<evidence type="ECO:0000256" key="21">
    <source>
        <dbReference type="ARBA" id="ARBA00023125"/>
    </source>
</evidence>
<feature type="domain" description="p53 DNA-binding" evidence="33">
    <location>
        <begin position="216"/>
        <end position="404"/>
    </location>
</feature>
<feature type="region of interest" description="Disordered" evidence="32">
    <location>
        <begin position="77"/>
        <end position="100"/>
    </location>
</feature>
<evidence type="ECO:0000256" key="29">
    <source>
        <dbReference type="PIRSR" id="PIRSR602117-2"/>
    </source>
</evidence>
<dbReference type="InterPro" id="IPR010991">
    <property type="entry name" value="p53_tetrameristn"/>
</dbReference>
<dbReference type="EMBL" id="JACAGB010000023">
    <property type="protein sequence ID" value="KAF6305576.1"/>
    <property type="molecule type" value="Genomic_DNA"/>
</dbReference>
<keyword evidence="18" id="KW-0007">Acetylation</keyword>
<dbReference type="GO" id="GO:0046872">
    <property type="term" value="F:metal ion binding"/>
    <property type="evidence" value="ECO:0007669"/>
    <property type="project" value="UniProtKB-KW"/>
</dbReference>
<feature type="compositionally biased region" description="Basic residues" evidence="32">
    <location>
        <begin position="487"/>
        <end position="507"/>
    </location>
</feature>
<protein>
    <recommendedName>
        <fullName evidence="6 31">Cellular tumor antigen p53</fullName>
    </recommendedName>
</protein>
<keyword evidence="8 31" id="KW-0963">Cytoplasm</keyword>
<evidence type="ECO:0000256" key="24">
    <source>
        <dbReference type="ARBA" id="ARBA00023163"/>
    </source>
</evidence>
<keyword evidence="9" id="KW-0678">Repressor</keyword>
<comment type="function">
    <text evidence="31">Multifunctional transcription factor that induces cell cycle arrest, DNA repair or apoptosis upon binding to its target DNA sequence. Acts as a tumor suppressor in many tumor types; induces growth arrest or apoptosis depending on the physiological circumstances and cell type. Negatively regulates cell division by controlling expression of a set of genes required for this process. One of the activated genes is an inhibitor of cyclin-dependent kinases. Apoptosis induction seems to be mediated either by stimulation of BAX and FAS antigen expression, or by repression of Bcl-2 expression.</text>
</comment>
<dbReference type="InterPro" id="IPR008967">
    <property type="entry name" value="p53-like_TF_DNA-bd_sf"/>
</dbReference>
<keyword evidence="22" id="KW-0496">Mitochondrion</keyword>
<evidence type="ECO:0000256" key="3">
    <source>
        <dbReference type="ARBA" id="ARBA00004305"/>
    </source>
</evidence>
<evidence type="ECO:0000256" key="10">
    <source>
        <dbReference type="ARBA" id="ARBA00022499"/>
    </source>
</evidence>
<comment type="subunit">
    <text evidence="31">Binds DNA as a homotetramer.</text>
</comment>
<feature type="cross-link" description="Glycyl lysine isopeptide (Lys-Gly) (interchain with G-Cter in ubiquitin)" evidence="30">
    <location>
        <position position="407"/>
    </location>
</feature>
<keyword evidence="26 31" id="KW-0539">Nucleus</keyword>
<evidence type="ECO:0000256" key="17">
    <source>
        <dbReference type="ARBA" id="ARBA00022843"/>
    </source>
</evidence>
<feature type="site" description="Interaction with DNA" evidence="29">
    <location>
        <position position="235"/>
    </location>
</feature>
<dbReference type="SUPFAM" id="SSF47719">
    <property type="entry name" value="p53 tetramerization domain"/>
    <property type="match status" value="1"/>
</dbReference>
<keyword evidence="23 31" id="KW-0010">Activator</keyword>
<comment type="subcellular location">
    <subcellularLocation>
        <location evidence="2">Cytoplasm</location>
        <location evidence="2">Cytoskeleton</location>
        <location evidence="2">Microtubule organizing center</location>
        <location evidence="2">Centrosome</location>
    </subcellularLocation>
    <subcellularLocation>
        <location evidence="31">Cytoplasm</location>
    </subcellularLocation>
    <subcellularLocation>
        <location evidence="31">Nucleus</location>
    </subcellularLocation>
    <subcellularLocation>
        <location evidence="1">Endoplasmic reticulum</location>
    </subcellularLocation>
    <subcellularLocation>
        <location evidence="3">Mitochondrion matrix</location>
    </subcellularLocation>
    <subcellularLocation>
        <location evidence="4">Nucleus</location>
        <location evidence="4">PML body</location>
    </subcellularLocation>
</comment>
<feature type="binding site" evidence="28">
    <location>
        <position position="358"/>
    </location>
    <ligand>
        <name>Zn(2+)</name>
        <dbReference type="ChEBI" id="CHEBI:29105"/>
    </ligand>
</feature>
<evidence type="ECO:0000256" key="27">
    <source>
        <dbReference type="ARBA" id="ARBA00023306"/>
    </source>
</evidence>
<evidence type="ECO:0000256" key="9">
    <source>
        <dbReference type="ARBA" id="ARBA00022491"/>
    </source>
</evidence>
<evidence type="ECO:0000256" key="5">
    <source>
        <dbReference type="ARBA" id="ARBA00006167"/>
    </source>
</evidence>
<evidence type="ECO:0000256" key="15">
    <source>
        <dbReference type="ARBA" id="ARBA00022824"/>
    </source>
</evidence>
<comment type="cofactor">
    <cofactor evidence="28 31">
        <name>Zn(2+)</name>
        <dbReference type="ChEBI" id="CHEBI:29105"/>
    </cofactor>
    <text evidence="28 31">Binds 1 zinc ion per subunit.</text>
</comment>
<evidence type="ECO:0000256" key="12">
    <source>
        <dbReference type="ARBA" id="ARBA00022590"/>
    </source>
</evidence>
<dbReference type="GO" id="GO:0000981">
    <property type="term" value="F:DNA-binding transcription factor activity, RNA polymerase II-specific"/>
    <property type="evidence" value="ECO:0007669"/>
    <property type="project" value="TreeGrafter"/>
</dbReference>
<dbReference type="Proteomes" id="UP000558488">
    <property type="component" value="Unassembled WGS sequence"/>
</dbReference>
<evidence type="ECO:0000256" key="1">
    <source>
        <dbReference type="ARBA" id="ARBA00004240"/>
    </source>
</evidence>
<name>A0A7J7TYD7_PIPKU</name>
<dbReference type="AlphaFoldDB" id="A0A7J7TYD7"/>
<evidence type="ECO:0000259" key="33">
    <source>
        <dbReference type="Pfam" id="PF00870"/>
    </source>
</evidence>
<dbReference type="Gene3D" id="2.60.40.720">
    <property type="match status" value="1"/>
</dbReference>
<organism evidence="36 37">
    <name type="scientific">Pipistrellus kuhlii</name>
    <name type="common">Kuhl's pipistrelle</name>
    <dbReference type="NCBI Taxonomy" id="59472"/>
    <lineage>
        <taxon>Eukaryota</taxon>
        <taxon>Metazoa</taxon>
        <taxon>Chordata</taxon>
        <taxon>Craniata</taxon>
        <taxon>Vertebrata</taxon>
        <taxon>Euteleostomi</taxon>
        <taxon>Mammalia</taxon>
        <taxon>Eutheria</taxon>
        <taxon>Laurasiatheria</taxon>
        <taxon>Chiroptera</taxon>
        <taxon>Yangochiroptera</taxon>
        <taxon>Vespertilionidae</taxon>
        <taxon>Pipistrellus</taxon>
    </lineage>
</organism>
<evidence type="ECO:0000256" key="20">
    <source>
        <dbReference type="ARBA" id="ARBA00023108"/>
    </source>
</evidence>
<evidence type="ECO:0000256" key="18">
    <source>
        <dbReference type="ARBA" id="ARBA00022990"/>
    </source>
</evidence>
<keyword evidence="7" id="KW-0488">Methylation</keyword>
<evidence type="ECO:0000256" key="22">
    <source>
        <dbReference type="ARBA" id="ARBA00023128"/>
    </source>
</evidence>
<dbReference type="InterPro" id="IPR012346">
    <property type="entry name" value="p53/RUNT-type_TF_DNA-bd_sf"/>
</dbReference>
<dbReference type="GO" id="GO:0000978">
    <property type="term" value="F:RNA polymerase II cis-regulatory region sequence-specific DNA binding"/>
    <property type="evidence" value="ECO:0007669"/>
    <property type="project" value="TreeGrafter"/>
</dbReference>
<dbReference type="GO" id="GO:0005783">
    <property type="term" value="C:endoplasmic reticulum"/>
    <property type="evidence" value="ECO:0007669"/>
    <property type="project" value="UniProtKB-SubCell"/>
</dbReference>
<dbReference type="GO" id="GO:0051262">
    <property type="term" value="P:protein tetramerization"/>
    <property type="evidence" value="ECO:0007669"/>
    <property type="project" value="InterPro"/>
</dbReference>
<evidence type="ECO:0000256" key="31">
    <source>
        <dbReference type="RuleBase" id="RU003304"/>
    </source>
</evidence>
<feature type="compositionally biased region" description="Basic and acidic residues" evidence="32">
    <location>
        <begin position="397"/>
        <end position="411"/>
    </location>
</feature>
<keyword evidence="21 31" id="KW-0238">DNA-binding</keyword>
<feature type="binding site" evidence="28">
    <location>
        <position position="291"/>
    </location>
    <ligand>
        <name>Zn(2+)</name>
        <dbReference type="ChEBI" id="CHEBI:29105"/>
    </ligand>
</feature>
<evidence type="ECO:0000256" key="19">
    <source>
        <dbReference type="ARBA" id="ARBA00023015"/>
    </source>
</evidence>
<feature type="binding site" evidence="28">
    <location>
        <position position="354"/>
    </location>
    <ligand>
        <name>Zn(2+)</name>
        <dbReference type="ChEBI" id="CHEBI:29105"/>
    </ligand>
</feature>
<evidence type="ECO:0000256" key="30">
    <source>
        <dbReference type="PIRSR" id="PIRSR602117-3"/>
    </source>
</evidence>
<evidence type="ECO:0000256" key="2">
    <source>
        <dbReference type="ARBA" id="ARBA00004300"/>
    </source>
</evidence>
<keyword evidence="15" id="KW-0256">Endoplasmic reticulum</keyword>
<evidence type="ECO:0000256" key="28">
    <source>
        <dbReference type="PIRSR" id="PIRSR602117-1"/>
    </source>
</evidence>
<evidence type="ECO:0000256" key="8">
    <source>
        <dbReference type="ARBA" id="ARBA00022490"/>
    </source>
</evidence>
<evidence type="ECO:0000256" key="16">
    <source>
        <dbReference type="ARBA" id="ARBA00022833"/>
    </source>
</evidence>
<evidence type="ECO:0000259" key="34">
    <source>
        <dbReference type="Pfam" id="PF07710"/>
    </source>
</evidence>
<keyword evidence="19 31" id="KW-0805">Transcription regulation</keyword>
<dbReference type="GO" id="GO:0005759">
    <property type="term" value="C:mitochondrial matrix"/>
    <property type="evidence" value="ECO:0007669"/>
    <property type="project" value="UniProtKB-SubCell"/>
</dbReference>
<dbReference type="InterPro" id="IPR011615">
    <property type="entry name" value="p53_DNA-bd"/>
</dbReference>
<dbReference type="FunFam" id="4.10.170.10:FF:000003">
    <property type="entry name" value="Cellular tumor antigen p53"/>
    <property type="match status" value="1"/>
</dbReference>
<dbReference type="Pfam" id="PF08563">
    <property type="entry name" value="P53_TAD"/>
    <property type="match status" value="1"/>
</dbReference>
<evidence type="ECO:0000256" key="32">
    <source>
        <dbReference type="SAM" id="MobiDB-lite"/>
    </source>
</evidence>
<dbReference type="Pfam" id="PF07710">
    <property type="entry name" value="P53_tetramer"/>
    <property type="match status" value="1"/>
</dbReference>
<dbReference type="GO" id="GO:0016605">
    <property type="term" value="C:PML body"/>
    <property type="evidence" value="ECO:0007669"/>
    <property type="project" value="UniProtKB-SubCell"/>
</dbReference>
<feature type="domain" description="p53 tetramerisation" evidence="34">
    <location>
        <begin position="445"/>
        <end position="479"/>
    </location>
</feature>
<dbReference type="InterPro" id="IPR013872">
    <property type="entry name" value="p53_transactivation_domain"/>
</dbReference>
<dbReference type="PROSITE" id="PS00348">
    <property type="entry name" value="P53"/>
    <property type="match status" value="1"/>
</dbReference>
<feature type="binding site" evidence="28">
    <location>
        <position position="294"/>
    </location>
    <ligand>
        <name>Zn(2+)</name>
        <dbReference type="ChEBI" id="CHEBI:29105"/>
    </ligand>
</feature>
<evidence type="ECO:0000256" key="14">
    <source>
        <dbReference type="ARBA" id="ARBA00022723"/>
    </source>
</evidence>
<keyword evidence="14 28" id="KW-0479">Metal-binding</keyword>
<keyword evidence="17" id="KW-0832">Ubl conjugation</keyword>
<keyword evidence="27 31" id="KW-0131">Cell cycle</keyword>
<gene>
    <name evidence="36" type="ORF">mPipKuh1_017895</name>
</gene>
<comment type="caution">
    <text evidence="36">The sequence shown here is derived from an EMBL/GenBank/DDBJ whole genome shotgun (WGS) entry which is preliminary data.</text>
</comment>
<dbReference type="Pfam" id="PF00870">
    <property type="entry name" value="P53"/>
    <property type="match status" value="1"/>
</dbReference>
<dbReference type="SUPFAM" id="SSF49417">
    <property type="entry name" value="p53-like transcription factors"/>
    <property type="match status" value="1"/>
</dbReference>
<evidence type="ECO:0000256" key="4">
    <source>
        <dbReference type="ARBA" id="ARBA00004322"/>
    </source>
</evidence>